<name>A0A7J9GR10_9ROSI</name>
<dbReference type="EMBL" id="JABFAD010000006">
    <property type="protein sequence ID" value="MBA0800016.1"/>
    <property type="molecule type" value="Genomic_DNA"/>
</dbReference>
<keyword evidence="1" id="KW-0472">Membrane</keyword>
<reference evidence="2 3" key="1">
    <citation type="journal article" date="2019" name="Genome Biol. Evol.">
        <title>Insights into the evolution of the New World diploid cottons (Gossypium, subgenus Houzingenia) based on genome sequencing.</title>
        <authorList>
            <person name="Grover C.E."/>
            <person name="Arick M.A. 2nd"/>
            <person name="Thrash A."/>
            <person name="Conover J.L."/>
            <person name="Sanders W.S."/>
            <person name="Peterson D.G."/>
            <person name="Frelichowski J.E."/>
            <person name="Scheffler J.A."/>
            <person name="Scheffler B.E."/>
            <person name="Wendel J.F."/>
        </authorList>
    </citation>
    <scope>NUCLEOTIDE SEQUENCE [LARGE SCALE GENOMIC DNA]</scope>
    <source>
        <strain evidence="2">0</strain>
        <tissue evidence="2">Leaf</tissue>
    </source>
</reference>
<dbReference type="OrthoDB" id="989156at2759"/>
<evidence type="ECO:0000256" key="1">
    <source>
        <dbReference type="SAM" id="Phobius"/>
    </source>
</evidence>
<dbReference type="AlphaFoldDB" id="A0A7J9GR10"/>
<sequence length="46" mass="5205">MTKPSSSSTVTMVICFIYLISKWISTYSEFWPNIRIPPIAALLLGK</sequence>
<accession>A0A7J9GR10</accession>
<evidence type="ECO:0000313" key="2">
    <source>
        <dbReference type="EMBL" id="MBA0800016.1"/>
    </source>
</evidence>
<keyword evidence="1" id="KW-0812">Transmembrane</keyword>
<keyword evidence="1" id="KW-1133">Transmembrane helix</keyword>
<evidence type="ECO:0000313" key="3">
    <source>
        <dbReference type="Proteomes" id="UP000593560"/>
    </source>
</evidence>
<gene>
    <name evidence="2" type="ORF">Gohar_010489</name>
</gene>
<protein>
    <submittedName>
        <fullName evidence="2">Uncharacterized protein</fullName>
    </submittedName>
</protein>
<dbReference type="Proteomes" id="UP000593560">
    <property type="component" value="Unassembled WGS sequence"/>
</dbReference>
<feature type="transmembrane region" description="Helical" evidence="1">
    <location>
        <begin position="6"/>
        <end position="25"/>
    </location>
</feature>
<comment type="caution">
    <text evidence="2">The sequence shown here is derived from an EMBL/GenBank/DDBJ whole genome shotgun (WGS) entry which is preliminary data.</text>
</comment>
<organism evidence="2 3">
    <name type="scientific">Gossypium harknessii</name>
    <dbReference type="NCBI Taxonomy" id="34285"/>
    <lineage>
        <taxon>Eukaryota</taxon>
        <taxon>Viridiplantae</taxon>
        <taxon>Streptophyta</taxon>
        <taxon>Embryophyta</taxon>
        <taxon>Tracheophyta</taxon>
        <taxon>Spermatophyta</taxon>
        <taxon>Magnoliopsida</taxon>
        <taxon>eudicotyledons</taxon>
        <taxon>Gunneridae</taxon>
        <taxon>Pentapetalae</taxon>
        <taxon>rosids</taxon>
        <taxon>malvids</taxon>
        <taxon>Malvales</taxon>
        <taxon>Malvaceae</taxon>
        <taxon>Malvoideae</taxon>
        <taxon>Gossypium</taxon>
    </lineage>
</organism>
<proteinExistence type="predicted"/>
<keyword evidence="3" id="KW-1185">Reference proteome</keyword>